<dbReference type="Gene3D" id="2.60.40.10">
    <property type="entry name" value="Immunoglobulins"/>
    <property type="match status" value="1"/>
</dbReference>
<dbReference type="PROSITE" id="PS50853">
    <property type="entry name" value="FN3"/>
    <property type="match status" value="1"/>
</dbReference>
<reference evidence="2" key="1">
    <citation type="submission" date="2022-09" db="EMBL/GenBank/DDBJ databases">
        <title>Culturomic study of gut microbiota in children with autism spectrum disorder.</title>
        <authorList>
            <person name="Efimov B.A."/>
            <person name="Chaplin A.V."/>
            <person name="Sokolova S.R."/>
            <person name="Pikina A.P."/>
            <person name="Korzhanova M."/>
            <person name="Belova V."/>
            <person name="Korostin D."/>
        </authorList>
    </citation>
    <scope>NUCLEOTIDE SEQUENCE</scope>
    <source>
        <strain evidence="2">ASD5510</strain>
    </source>
</reference>
<dbReference type="SUPFAM" id="SSF49265">
    <property type="entry name" value="Fibronectin type III"/>
    <property type="match status" value="1"/>
</dbReference>
<evidence type="ECO:0000259" key="1">
    <source>
        <dbReference type="PROSITE" id="PS50853"/>
    </source>
</evidence>
<dbReference type="RefSeq" id="WP_253020576.1">
    <property type="nucleotide sequence ID" value="NZ_JAJAGH010000005.1"/>
</dbReference>
<keyword evidence="3" id="KW-1185">Reference proteome</keyword>
<dbReference type="InterPro" id="IPR036116">
    <property type="entry name" value="FN3_sf"/>
</dbReference>
<dbReference type="EMBL" id="JAOSHN010000001">
    <property type="protein sequence ID" value="MCU7377074.1"/>
    <property type="molecule type" value="Genomic_DNA"/>
</dbReference>
<organism evidence="2 3">
    <name type="scientific">Hominibacterium faecale</name>
    <dbReference type="NCBI Taxonomy" id="2839743"/>
    <lineage>
        <taxon>Bacteria</taxon>
        <taxon>Bacillati</taxon>
        <taxon>Bacillota</taxon>
        <taxon>Clostridia</taxon>
        <taxon>Peptostreptococcales</taxon>
        <taxon>Anaerovoracaceae</taxon>
        <taxon>Hominibacterium</taxon>
    </lineage>
</organism>
<gene>
    <name evidence="2" type="ORF">OBO34_01755</name>
</gene>
<proteinExistence type="predicted"/>
<evidence type="ECO:0000313" key="3">
    <source>
        <dbReference type="Proteomes" id="UP001065549"/>
    </source>
</evidence>
<comment type="caution">
    <text evidence="2">The sequence shown here is derived from an EMBL/GenBank/DDBJ whole genome shotgun (WGS) entry which is preliminary data.</text>
</comment>
<name>A0A9J6QMD9_9FIRM</name>
<protein>
    <recommendedName>
        <fullName evidence="1">Fibronectin type-III domain-containing protein</fullName>
    </recommendedName>
</protein>
<dbReference type="InterPro" id="IPR003961">
    <property type="entry name" value="FN3_dom"/>
</dbReference>
<dbReference type="AlphaFoldDB" id="A0A9J6QMD9"/>
<sequence length="265" mass="30366">MSSRKKHAALIIGMIMAFAVVPGGMIVDTASADTELSKPKLVNYAASGTSIKNTWKRVKGAKGYEVYRATKEKGRYKKVKTIKSGKTVSWTNKKLKKNKNYFYKVRAYKKSGSRKEYSEFSGIEWAVPTNEPNWEYAMASKTKKTSKVAVRITNKSSKKMQFQSDGWYFKDQKALNLYLNLSQEEWESMTNDQLFAKGIIQIKGKKKTIVPGKSVTLSYKTYKNGRVTKIKYTKKGIVENKFTYNGGRFWMETGWKYGCQWGELE</sequence>
<accession>A0A9J6QMD9</accession>
<dbReference type="InterPro" id="IPR013783">
    <property type="entry name" value="Ig-like_fold"/>
</dbReference>
<feature type="domain" description="Fibronectin type-III" evidence="1">
    <location>
        <begin position="35"/>
        <end position="132"/>
    </location>
</feature>
<dbReference type="Proteomes" id="UP001065549">
    <property type="component" value="Unassembled WGS sequence"/>
</dbReference>
<evidence type="ECO:0000313" key="2">
    <source>
        <dbReference type="EMBL" id="MCU7377074.1"/>
    </source>
</evidence>